<gene>
    <name evidence="9" type="ORF">HTEP1355_LOCUS17881</name>
</gene>
<organism evidence="9">
    <name type="scientific">Hemiselmis tepida</name>
    <dbReference type="NCBI Taxonomy" id="464990"/>
    <lineage>
        <taxon>Eukaryota</taxon>
        <taxon>Cryptophyceae</taxon>
        <taxon>Cryptomonadales</taxon>
        <taxon>Hemiselmidaceae</taxon>
        <taxon>Hemiselmis</taxon>
    </lineage>
</organism>
<dbReference type="InterPro" id="IPR029006">
    <property type="entry name" value="ADF-H/Gelsolin-like_dom_sf"/>
</dbReference>
<evidence type="ECO:0008006" key="10">
    <source>
        <dbReference type="Google" id="ProtNLM"/>
    </source>
</evidence>
<dbReference type="GO" id="GO:0008270">
    <property type="term" value="F:zinc ion binding"/>
    <property type="evidence" value="ECO:0007669"/>
    <property type="project" value="InterPro"/>
</dbReference>
<reference evidence="9" key="1">
    <citation type="submission" date="2021-01" db="EMBL/GenBank/DDBJ databases">
        <authorList>
            <person name="Corre E."/>
            <person name="Pelletier E."/>
            <person name="Niang G."/>
            <person name="Scheremetjew M."/>
            <person name="Finn R."/>
            <person name="Kale V."/>
            <person name="Holt S."/>
            <person name="Cochrane G."/>
            <person name="Meng A."/>
            <person name="Brown T."/>
            <person name="Cohen L."/>
        </authorList>
    </citation>
    <scope>NUCLEOTIDE SEQUENCE</scope>
    <source>
        <strain evidence="9">CCMP443</strain>
    </source>
</reference>
<dbReference type="GO" id="GO:0000149">
    <property type="term" value="F:SNARE binding"/>
    <property type="evidence" value="ECO:0007669"/>
    <property type="project" value="TreeGrafter"/>
</dbReference>
<dbReference type="Pfam" id="PF04810">
    <property type="entry name" value="zf-Sec23_Sec24"/>
    <property type="match status" value="1"/>
</dbReference>
<evidence type="ECO:0000256" key="1">
    <source>
        <dbReference type="ARBA" id="ARBA00008334"/>
    </source>
</evidence>
<dbReference type="InterPro" id="IPR036180">
    <property type="entry name" value="Gelsolin-like_dom_sf"/>
</dbReference>
<dbReference type="GO" id="GO:0090110">
    <property type="term" value="P:COPII-coated vesicle cargo loading"/>
    <property type="evidence" value="ECO:0007669"/>
    <property type="project" value="TreeGrafter"/>
</dbReference>
<evidence type="ECO:0000256" key="3">
    <source>
        <dbReference type="ARBA" id="ARBA00022927"/>
    </source>
</evidence>
<name>A0A7S0W6H9_9CRYP</name>
<dbReference type="Gene3D" id="3.40.50.410">
    <property type="entry name" value="von Willebrand factor, type A domain"/>
    <property type="match status" value="1"/>
</dbReference>
<dbReference type="SUPFAM" id="SSF81995">
    <property type="entry name" value="beta-sandwich domain of Sec23/24"/>
    <property type="match status" value="1"/>
</dbReference>
<dbReference type="Gene3D" id="2.60.40.1670">
    <property type="entry name" value="beta-sandwich domain of Sec23/24"/>
    <property type="match status" value="1"/>
</dbReference>
<feature type="domain" description="Sec23/Sec24 trunk" evidence="6">
    <location>
        <begin position="109"/>
        <end position="348"/>
    </location>
</feature>
<keyword evidence="3" id="KW-0653">Protein transport</keyword>
<dbReference type="InterPro" id="IPR006896">
    <property type="entry name" value="Sec23/24_trunk_dom"/>
</dbReference>
<evidence type="ECO:0000259" key="6">
    <source>
        <dbReference type="Pfam" id="PF04811"/>
    </source>
</evidence>
<evidence type="ECO:0000259" key="4">
    <source>
        <dbReference type="Pfam" id="PF00626"/>
    </source>
</evidence>
<dbReference type="InterPro" id="IPR006895">
    <property type="entry name" value="Znf_Sec23_Sec24"/>
</dbReference>
<dbReference type="GO" id="GO:0006886">
    <property type="term" value="P:intracellular protein transport"/>
    <property type="evidence" value="ECO:0007669"/>
    <property type="project" value="InterPro"/>
</dbReference>
<feature type="domain" description="Zinc finger Sec23/Sec24-type" evidence="5">
    <location>
        <begin position="32"/>
        <end position="70"/>
    </location>
</feature>
<dbReference type="SUPFAM" id="SSF81811">
    <property type="entry name" value="Helical domain of Sec23/24"/>
    <property type="match status" value="1"/>
</dbReference>
<feature type="domain" description="Sec23/Sec24 helical" evidence="7">
    <location>
        <begin position="451"/>
        <end position="552"/>
    </location>
</feature>
<dbReference type="InterPro" id="IPR007123">
    <property type="entry name" value="Gelsolin-like_dom"/>
</dbReference>
<accession>A0A7S0W6H9</accession>
<dbReference type="InterPro" id="IPR036174">
    <property type="entry name" value="Znf_Sec23_Sec24_sf"/>
</dbReference>
<sequence>MSLPIAVSIQPLAPIPHDEDQVALVSDHSQGPIRCRRCRAYINCHVRFVDGGRHWSCNLCGMSNAVEPDYFCTLDAHGVRRDAAERPELSKGSVDFAASQEYYNRPAMAPAVMFAIEVSATAVRGGLLHATVQAVRESVEAMSKPGATDPRTLVGVLTFDAQIHFYNLHSDFAGDTPPMSVLSDVEDPFLATPASLVCLKDKLANVLKLLDALPGLFANTQIGESAAGAAARAASLALADNGGRVVCVFASPPTLGVGRLARLDDPNAVGSDREKRLHGAECKFYSAMAEQCCASQVSVDLFCCTSLYTDLASMAAVCRATGGGVHYIPRLGQDNGSSYLRLLNELKRTTLRPTGYEAVLRVRCSAGLAVTDYFGSFHKTPEGDIELPVISCDKTLAVTFKVDGDMSGERSHAAIQCALLYTASDGTRRIRVHTISAPVTNNISAIFKSADLDALVNVTSKQAVGHCLTHSAESARQSLVHACVQMLFVYRKFCATNPAPGQLILPESLKLLPLYTLAMMKSKVLTADNAIVRTDERVYMMDRVLSLSCAETAVFAYPRMIPLHSLAPDHGVVMANGEVAVPPAMSLSGEKLDPAGAFLVENGESMVLWIGTECPPSFIEQVFGIPGIPDNEAPRLVLQPRGNALSAKICTIVDHFRQERPSCPTLTVVRQKDAFEPYHMCYLVEDRQAHIVSYVDFLCHIHSQIQTKLT</sequence>
<evidence type="ECO:0000256" key="2">
    <source>
        <dbReference type="ARBA" id="ARBA00022448"/>
    </source>
</evidence>
<dbReference type="SUPFAM" id="SSF82754">
    <property type="entry name" value="C-terminal, gelsolin-like domain of Sec23/24"/>
    <property type="match status" value="1"/>
</dbReference>
<dbReference type="Gene3D" id="2.30.30.380">
    <property type="entry name" value="Zn-finger domain of Sec23/24"/>
    <property type="match status" value="1"/>
</dbReference>
<dbReference type="SUPFAM" id="SSF53300">
    <property type="entry name" value="vWA-like"/>
    <property type="match status" value="1"/>
</dbReference>
<keyword evidence="2" id="KW-0813">Transport</keyword>
<comment type="similarity">
    <text evidence="1">Belongs to the SEC23/SEC24 family. SEC24 subfamily.</text>
</comment>
<dbReference type="InterPro" id="IPR012990">
    <property type="entry name" value="Beta-sandwich_Sec23_24"/>
</dbReference>
<evidence type="ECO:0000259" key="8">
    <source>
        <dbReference type="Pfam" id="PF08033"/>
    </source>
</evidence>
<dbReference type="InterPro" id="IPR036465">
    <property type="entry name" value="vWFA_dom_sf"/>
</dbReference>
<dbReference type="AlphaFoldDB" id="A0A7S0W6H9"/>
<evidence type="ECO:0000259" key="5">
    <source>
        <dbReference type="Pfam" id="PF04810"/>
    </source>
</evidence>
<dbReference type="Pfam" id="PF04811">
    <property type="entry name" value="Sec23_trunk"/>
    <property type="match status" value="1"/>
</dbReference>
<dbReference type="EMBL" id="HBFN01030889">
    <property type="protein sequence ID" value="CAD8804203.1"/>
    <property type="molecule type" value="Transcribed_RNA"/>
</dbReference>
<dbReference type="PANTHER" id="PTHR13803">
    <property type="entry name" value="SEC24-RELATED PROTEIN"/>
    <property type="match status" value="1"/>
</dbReference>
<dbReference type="PANTHER" id="PTHR13803:SF4">
    <property type="entry name" value="SECRETORY 24CD, ISOFORM C"/>
    <property type="match status" value="1"/>
</dbReference>
<dbReference type="SUPFAM" id="SSF82919">
    <property type="entry name" value="Zn-finger domain of Sec23/24"/>
    <property type="match status" value="1"/>
</dbReference>
<dbReference type="Pfam" id="PF04815">
    <property type="entry name" value="Sec23_helical"/>
    <property type="match status" value="1"/>
</dbReference>
<protein>
    <recommendedName>
        <fullName evidence="10">Protein transport protein SEC24</fullName>
    </recommendedName>
</protein>
<dbReference type="InterPro" id="IPR006900">
    <property type="entry name" value="Sec23/24_helical_dom"/>
</dbReference>
<dbReference type="Pfam" id="PF00626">
    <property type="entry name" value="Gelsolin"/>
    <property type="match status" value="1"/>
</dbReference>
<dbReference type="Pfam" id="PF08033">
    <property type="entry name" value="Sec23_BS"/>
    <property type="match status" value="1"/>
</dbReference>
<evidence type="ECO:0000313" key="9">
    <source>
        <dbReference type="EMBL" id="CAD8804203.1"/>
    </source>
</evidence>
<dbReference type="GO" id="GO:0070971">
    <property type="term" value="C:endoplasmic reticulum exit site"/>
    <property type="evidence" value="ECO:0007669"/>
    <property type="project" value="TreeGrafter"/>
</dbReference>
<proteinExistence type="inferred from homology"/>
<dbReference type="Gene3D" id="3.40.20.10">
    <property type="entry name" value="Severin"/>
    <property type="match status" value="1"/>
</dbReference>
<dbReference type="InterPro" id="IPR036175">
    <property type="entry name" value="Sec23/24_helical_dom_sf"/>
</dbReference>
<dbReference type="InterPro" id="IPR050550">
    <property type="entry name" value="SEC23_SEC24_subfamily"/>
</dbReference>
<evidence type="ECO:0000259" key="7">
    <source>
        <dbReference type="Pfam" id="PF04815"/>
    </source>
</evidence>
<feature type="domain" description="Gelsolin-like" evidence="4">
    <location>
        <begin position="581"/>
        <end position="624"/>
    </location>
</feature>
<feature type="domain" description="Sec23/Sec24 beta-sandwich" evidence="8">
    <location>
        <begin position="355"/>
        <end position="440"/>
    </location>
</feature>
<dbReference type="GO" id="GO:0030127">
    <property type="term" value="C:COPII vesicle coat"/>
    <property type="evidence" value="ECO:0007669"/>
    <property type="project" value="InterPro"/>
</dbReference>
<dbReference type="Gene3D" id="1.20.120.730">
    <property type="entry name" value="Sec23/Sec24 helical domain"/>
    <property type="match status" value="1"/>
</dbReference>